<dbReference type="EMBL" id="JBJUIK010000017">
    <property type="protein sequence ID" value="KAL3497771.1"/>
    <property type="molecule type" value="Genomic_DNA"/>
</dbReference>
<feature type="non-terminal residue" evidence="3">
    <location>
        <position position="1"/>
    </location>
</feature>
<feature type="region of interest" description="Disordered" evidence="1">
    <location>
        <begin position="213"/>
        <end position="248"/>
    </location>
</feature>
<gene>
    <name evidence="3" type="ORF">ACH5RR_040503</name>
</gene>
<dbReference type="Proteomes" id="UP001630127">
    <property type="component" value="Unassembled WGS sequence"/>
</dbReference>
<protein>
    <recommendedName>
        <fullName evidence="2">Endonuclease/exonuclease/phosphatase domain-containing protein</fullName>
    </recommendedName>
</protein>
<dbReference type="AlphaFoldDB" id="A0ABD2XTP4"/>
<feature type="domain" description="Endonuclease/exonuclease/phosphatase" evidence="2">
    <location>
        <begin position="5"/>
        <end position="195"/>
    </location>
</feature>
<accession>A0ABD2XTP4</accession>
<organism evidence="3 4">
    <name type="scientific">Cinchona calisaya</name>
    <dbReference type="NCBI Taxonomy" id="153742"/>
    <lineage>
        <taxon>Eukaryota</taxon>
        <taxon>Viridiplantae</taxon>
        <taxon>Streptophyta</taxon>
        <taxon>Embryophyta</taxon>
        <taxon>Tracheophyta</taxon>
        <taxon>Spermatophyta</taxon>
        <taxon>Magnoliopsida</taxon>
        <taxon>eudicotyledons</taxon>
        <taxon>Gunneridae</taxon>
        <taxon>Pentapetalae</taxon>
        <taxon>asterids</taxon>
        <taxon>lamiids</taxon>
        <taxon>Gentianales</taxon>
        <taxon>Rubiaceae</taxon>
        <taxon>Cinchonoideae</taxon>
        <taxon>Cinchoneae</taxon>
        <taxon>Cinchona</taxon>
    </lineage>
</organism>
<sequence>NCDAETKLSGSNATEACLKLPFSYFEIVDAQGFKGGIWMLWNETKVKVDIVDKIDQSIQAVIQVHPNGFPWLLSAIYASPNFHTRMHYWDNLRNVASNCPLLWLLVGDFNKVLNGSEKMGGNPINKKRSAIFNDFIHDCQLMDLGFFGPKFTWWCKRRDGPIIHERLDRTLCNSDWCDLSKDAFVQHIVRTGSDHRPIPVSTKSFSFSAVVGKEKQPQLNRGEEREGQQLEESNFCTSTKTCPKSSQLDTGDRVIQFESFKPITLPLDIPQVEVEIAPEGQVKDDDDDS</sequence>
<dbReference type="Gene3D" id="3.60.10.10">
    <property type="entry name" value="Endonuclease/exonuclease/phosphatase"/>
    <property type="match status" value="1"/>
</dbReference>
<dbReference type="Pfam" id="PF03372">
    <property type="entry name" value="Exo_endo_phos"/>
    <property type="match status" value="1"/>
</dbReference>
<dbReference type="PANTHER" id="PTHR35218:SF9">
    <property type="entry name" value="ENDONUCLEASE_EXONUCLEASE_PHOSPHATASE DOMAIN-CONTAINING PROTEIN"/>
    <property type="match status" value="1"/>
</dbReference>
<dbReference type="SUPFAM" id="SSF56219">
    <property type="entry name" value="DNase I-like"/>
    <property type="match status" value="1"/>
</dbReference>
<reference evidence="3 4" key="1">
    <citation type="submission" date="2024-11" db="EMBL/GenBank/DDBJ databases">
        <title>A near-complete genome assembly of Cinchona calisaya.</title>
        <authorList>
            <person name="Lian D.C."/>
            <person name="Zhao X.W."/>
            <person name="Wei L."/>
        </authorList>
    </citation>
    <scope>NUCLEOTIDE SEQUENCE [LARGE SCALE GENOMIC DNA]</scope>
    <source>
        <tissue evidence="3">Nenye</tissue>
    </source>
</reference>
<evidence type="ECO:0000259" key="2">
    <source>
        <dbReference type="Pfam" id="PF03372"/>
    </source>
</evidence>
<evidence type="ECO:0000256" key="1">
    <source>
        <dbReference type="SAM" id="MobiDB-lite"/>
    </source>
</evidence>
<evidence type="ECO:0000313" key="4">
    <source>
        <dbReference type="Proteomes" id="UP001630127"/>
    </source>
</evidence>
<proteinExistence type="predicted"/>
<comment type="caution">
    <text evidence="3">The sequence shown here is derived from an EMBL/GenBank/DDBJ whole genome shotgun (WGS) entry which is preliminary data.</text>
</comment>
<keyword evidence="4" id="KW-1185">Reference proteome</keyword>
<feature type="compositionally biased region" description="Basic and acidic residues" evidence="1">
    <location>
        <begin position="213"/>
        <end position="228"/>
    </location>
</feature>
<dbReference type="PANTHER" id="PTHR35218">
    <property type="entry name" value="RNASE H DOMAIN-CONTAINING PROTEIN"/>
    <property type="match status" value="1"/>
</dbReference>
<dbReference type="InterPro" id="IPR036691">
    <property type="entry name" value="Endo/exonu/phosph_ase_sf"/>
</dbReference>
<dbReference type="InterPro" id="IPR005135">
    <property type="entry name" value="Endo/exonuclease/phosphatase"/>
</dbReference>
<name>A0ABD2XTP4_9GENT</name>
<feature type="compositionally biased region" description="Polar residues" evidence="1">
    <location>
        <begin position="234"/>
        <end position="248"/>
    </location>
</feature>
<evidence type="ECO:0000313" key="3">
    <source>
        <dbReference type="EMBL" id="KAL3497771.1"/>
    </source>
</evidence>